<feature type="chain" id="PRO_5003430046" evidence="2">
    <location>
        <begin position="20"/>
        <end position="272"/>
    </location>
</feature>
<gene>
    <name evidence="4" type="ORF">Rin_00019040</name>
</gene>
<protein>
    <submittedName>
        <fullName evidence="4">HmuT</fullName>
    </submittedName>
</protein>
<feature type="domain" description="Fe/B12 periplasmic-binding" evidence="3">
    <location>
        <begin position="21"/>
        <end position="272"/>
    </location>
</feature>
<proteinExistence type="predicted"/>
<evidence type="ECO:0000259" key="3">
    <source>
        <dbReference type="PROSITE" id="PS50983"/>
    </source>
</evidence>
<dbReference type="PANTHER" id="PTHR30535:SF4">
    <property type="entry name" value="HEMIN-BINDING PERIPLASMIC PROTEIN HMUT"/>
    <property type="match status" value="1"/>
</dbReference>
<dbReference type="OrthoDB" id="9797736at2"/>
<dbReference type="PANTHER" id="PTHR30535">
    <property type="entry name" value="VITAMIN B12-BINDING PROTEIN"/>
    <property type="match status" value="1"/>
</dbReference>
<dbReference type="Gene3D" id="3.40.50.1980">
    <property type="entry name" value="Nitrogenase molybdenum iron protein domain"/>
    <property type="match status" value="2"/>
</dbReference>
<keyword evidence="2" id="KW-0732">Signal</keyword>
<feature type="signal peptide" evidence="2">
    <location>
        <begin position="1"/>
        <end position="19"/>
    </location>
</feature>
<dbReference type="RefSeq" id="WP_006707541.1">
    <property type="nucleotide sequence ID" value="NZ_AGCA01000444.1"/>
</dbReference>
<dbReference type="PROSITE" id="PS50983">
    <property type="entry name" value="FE_B12_PBP"/>
    <property type="match status" value="1"/>
</dbReference>
<accession>G2H1G1</accession>
<dbReference type="SUPFAM" id="SSF53807">
    <property type="entry name" value="Helical backbone' metal receptor"/>
    <property type="match status" value="1"/>
</dbReference>
<evidence type="ECO:0000256" key="2">
    <source>
        <dbReference type="SAM" id="SignalP"/>
    </source>
</evidence>
<reference evidence="4 5" key="1">
    <citation type="journal article" date="2012" name="Genome Res.">
        <title>Genomic basis of endosymbiont-conferred protection against an insect parasitoid.</title>
        <authorList>
            <person name="Hansen A.K."/>
            <person name="Vorburger C."/>
            <person name="Moran N.A."/>
        </authorList>
    </citation>
    <scope>NUCLEOTIDE SEQUENCE [LARGE SCALE GENOMIC DNA]</scope>
    <source>
        <strain evidence="5">R5.15</strain>
    </source>
</reference>
<dbReference type="Pfam" id="PF01497">
    <property type="entry name" value="Peripla_BP_2"/>
    <property type="match status" value="1"/>
</dbReference>
<dbReference type="CDD" id="cd01149">
    <property type="entry name" value="HutB"/>
    <property type="match status" value="1"/>
</dbReference>
<evidence type="ECO:0000313" key="5">
    <source>
        <dbReference type="Proteomes" id="UP000004116"/>
    </source>
</evidence>
<keyword evidence="1" id="KW-0175">Coiled coil</keyword>
<dbReference type="EMBL" id="AGCA01000444">
    <property type="protein sequence ID" value="EGY28169.1"/>
    <property type="molecule type" value="Genomic_DNA"/>
</dbReference>
<comment type="caution">
    <text evidence="4">The sequence shown here is derived from an EMBL/GenBank/DDBJ whole genome shotgun (WGS) entry which is preliminary data.</text>
</comment>
<sequence length="272" mass="28868">MKIWLLPLILALPLFNAVAERIVTIGGDVSEITYALGVGSKIVARDSTSLTPSAIKSLPNIGYMRQINAEGILAMKPTLVLSSALAEPSLVLKQIVDSGVKVVSIPSDTTLNAVSEKISLIATAVNQIDQGKQLAQNYQQEIAEIDNSTIDVRMLFIMSYGGSAPLAAGQNTAADAMICATGAQNAMQGFERYRPLSQEGLIASVPDLILVTTDGLESLGGVDKIWQLPGIALTPAGKHRRIVTFDDMALLGFGLQTPKVIKQLRQAGELSL</sequence>
<keyword evidence="5" id="KW-1185">Reference proteome</keyword>
<dbReference type="InterPro" id="IPR002491">
    <property type="entry name" value="ABC_transptr_periplasmic_BD"/>
</dbReference>
<dbReference type="InterPro" id="IPR050902">
    <property type="entry name" value="ABC_Transporter_SBP"/>
</dbReference>
<evidence type="ECO:0000256" key="1">
    <source>
        <dbReference type="SAM" id="Coils"/>
    </source>
</evidence>
<dbReference type="AlphaFoldDB" id="G2H1G1"/>
<evidence type="ECO:0000313" key="4">
    <source>
        <dbReference type="EMBL" id="EGY28169.1"/>
    </source>
</evidence>
<dbReference type="Proteomes" id="UP000004116">
    <property type="component" value="Unassembled WGS sequence"/>
</dbReference>
<dbReference type="PATRIC" id="fig|1005043.3.peg.1760"/>
<organism evidence="4 5">
    <name type="scientific">Candidatus Regiella insecticola 5.15</name>
    <dbReference type="NCBI Taxonomy" id="1005043"/>
    <lineage>
        <taxon>Bacteria</taxon>
        <taxon>Pseudomonadati</taxon>
        <taxon>Pseudomonadota</taxon>
        <taxon>Gammaproteobacteria</taxon>
        <taxon>Enterobacterales</taxon>
        <taxon>Enterobacteriaceae</taxon>
        <taxon>aphid secondary symbionts</taxon>
        <taxon>Candidatus Regiella</taxon>
    </lineage>
</organism>
<feature type="coiled-coil region" evidence="1">
    <location>
        <begin position="121"/>
        <end position="148"/>
    </location>
</feature>
<name>G2H1G1_9ENTR</name>